<name>A0AAD1U7I7_EUPCR</name>
<dbReference type="EMBL" id="CAMPGE010003238">
    <property type="protein sequence ID" value="CAI2362062.1"/>
    <property type="molecule type" value="Genomic_DNA"/>
</dbReference>
<evidence type="ECO:0000313" key="1">
    <source>
        <dbReference type="EMBL" id="CAI2362062.1"/>
    </source>
</evidence>
<reference evidence="1" key="1">
    <citation type="submission" date="2023-07" db="EMBL/GenBank/DDBJ databases">
        <authorList>
            <consortium name="AG Swart"/>
            <person name="Singh M."/>
            <person name="Singh A."/>
            <person name="Seah K."/>
            <person name="Emmerich C."/>
        </authorList>
    </citation>
    <scope>NUCLEOTIDE SEQUENCE</scope>
    <source>
        <strain evidence="1">DP1</strain>
    </source>
</reference>
<proteinExistence type="predicted"/>
<sequence length="115" mass="13321">MELRRFIISKVEKMADTPNIFTNSYQRCNNEGMISPTYLLIVTVFANEIFNELMLGSKPCVLGIYKPLIKLWMEHLKRGGFSLSKAFIHTGPPFLGCFKIPYEGMCTKRFRSKYL</sequence>
<dbReference type="Proteomes" id="UP001295684">
    <property type="component" value="Unassembled WGS sequence"/>
</dbReference>
<evidence type="ECO:0000313" key="2">
    <source>
        <dbReference type="Proteomes" id="UP001295684"/>
    </source>
</evidence>
<organism evidence="1 2">
    <name type="scientific">Euplotes crassus</name>
    <dbReference type="NCBI Taxonomy" id="5936"/>
    <lineage>
        <taxon>Eukaryota</taxon>
        <taxon>Sar</taxon>
        <taxon>Alveolata</taxon>
        <taxon>Ciliophora</taxon>
        <taxon>Intramacronucleata</taxon>
        <taxon>Spirotrichea</taxon>
        <taxon>Hypotrichia</taxon>
        <taxon>Euplotida</taxon>
        <taxon>Euplotidae</taxon>
        <taxon>Moneuplotes</taxon>
    </lineage>
</organism>
<dbReference type="AlphaFoldDB" id="A0AAD1U7I7"/>
<comment type="caution">
    <text evidence="1">The sequence shown here is derived from an EMBL/GenBank/DDBJ whole genome shotgun (WGS) entry which is preliminary data.</text>
</comment>
<accession>A0AAD1U7I7</accession>
<keyword evidence="2" id="KW-1185">Reference proteome</keyword>
<protein>
    <submittedName>
        <fullName evidence="1">Uncharacterized protein</fullName>
    </submittedName>
</protein>
<gene>
    <name evidence="1" type="ORF">ECRASSUSDP1_LOCUS3379</name>
</gene>